<accession>T1KV99</accession>
<dbReference type="AlphaFoldDB" id="T1KV99"/>
<dbReference type="Proteomes" id="UP000015104">
    <property type="component" value="Unassembled WGS sequence"/>
</dbReference>
<evidence type="ECO:0000313" key="1">
    <source>
        <dbReference type="EnsemblMetazoa" id="tetur22g02970.1"/>
    </source>
</evidence>
<proteinExistence type="predicted"/>
<evidence type="ECO:0000313" key="2">
    <source>
        <dbReference type="Proteomes" id="UP000015104"/>
    </source>
</evidence>
<reference evidence="2" key="1">
    <citation type="submission" date="2011-08" db="EMBL/GenBank/DDBJ databases">
        <authorList>
            <person name="Rombauts S."/>
        </authorList>
    </citation>
    <scope>NUCLEOTIDE SEQUENCE</scope>
    <source>
        <strain evidence="2">London</strain>
    </source>
</reference>
<organism evidence="1 2">
    <name type="scientific">Tetranychus urticae</name>
    <name type="common">Two-spotted spider mite</name>
    <dbReference type="NCBI Taxonomy" id="32264"/>
    <lineage>
        <taxon>Eukaryota</taxon>
        <taxon>Metazoa</taxon>
        <taxon>Ecdysozoa</taxon>
        <taxon>Arthropoda</taxon>
        <taxon>Chelicerata</taxon>
        <taxon>Arachnida</taxon>
        <taxon>Acari</taxon>
        <taxon>Acariformes</taxon>
        <taxon>Trombidiformes</taxon>
        <taxon>Prostigmata</taxon>
        <taxon>Eleutherengona</taxon>
        <taxon>Raphignathae</taxon>
        <taxon>Tetranychoidea</taxon>
        <taxon>Tetranychidae</taxon>
        <taxon>Tetranychus</taxon>
    </lineage>
</organism>
<keyword evidence="2" id="KW-1185">Reference proteome</keyword>
<sequence length="37" mass="4239">MAIESANAQLRKEEFARLLDEHAQLVNEINRAETTLL</sequence>
<protein>
    <submittedName>
        <fullName evidence="1">Uncharacterized protein</fullName>
    </submittedName>
</protein>
<dbReference type="EMBL" id="CAEY01000592">
    <property type="status" value="NOT_ANNOTATED_CDS"/>
    <property type="molecule type" value="Genomic_DNA"/>
</dbReference>
<reference evidence="1" key="2">
    <citation type="submission" date="2015-06" db="UniProtKB">
        <authorList>
            <consortium name="EnsemblMetazoa"/>
        </authorList>
    </citation>
    <scope>IDENTIFICATION</scope>
</reference>
<dbReference type="EMBL" id="CAEY01000593">
    <property type="status" value="NOT_ANNOTATED_CDS"/>
    <property type="molecule type" value="Genomic_DNA"/>
</dbReference>
<name>T1KV99_TETUR</name>
<dbReference type="HOGENOM" id="CLU_3351693_0_0_1"/>
<dbReference type="EnsemblMetazoa" id="tetur22g02970.1">
    <property type="protein sequence ID" value="tetur22g02970.1"/>
    <property type="gene ID" value="tetur22g02970"/>
</dbReference>